<keyword evidence="2" id="KW-0378">Hydrolase</keyword>
<gene>
    <name evidence="2" type="ORF">NCTC13291_01314</name>
</gene>
<dbReference type="InterPro" id="IPR012338">
    <property type="entry name" value="Beta-lactam/transpept-like"/>
</dbReference>
<dbReference type="InterPro" id="IPR001466">
    <property type="entry name" value="Beta-lactam-related"/>
</dbReference>
<dbReference type="PANTHER" id="PTHR43283">
    <property type="entry name" value="BETA-LACTAMASE-RELATED"/>
    <property type="match status" value="1"/>
</dbReference>
<sequence>MTDDRPTLAVPPIRGTTAVMNSHPPFGVPWSSPAAAGFDPTRFARVLNRAQSLGSEGLLVLREGRAVGGMGNPAWKANIRSIRKSILCALIGMAVAEGRMDLSATLESLGIDDREGLSPMERGATVYDLLTARSGIMHPAGYESDWMKQIKPPRHAHPPGTRWTYNNWDFNALGTIYERATGQGIPEAFAGRLAAPLGMEDFAAGDAFHVPSPESLHPAYPIRLSARDLARFGQLWLQEGRWGEEQLVPADWVRASVRPVSDAGDDGAYGYMWWLCRDGIHLPGVILPRDACSARGWGGHFLLVVPSLDLVVVHRAQTETEPFRTVSKPAMGLLTAALLDSLV</sequence>
<evidence type="ECO:0000259" key="1">
    <source>
        <dbReference type="Pfam" id="PF00144"/>
    </source>
</evidence>
<dbReference type="PANTHER" id="PTHR43283:SF7">
    <property type="entry name" value="BETA-LACTAMASE-RELATED DOMAIN-CONTAINING PROTEIN"/>
    <property type="match status" value="1"/>
</dbReference>
<accession>A0A379N0K6</accession>
<dbReference type="Gene3D" id="3.40.710.10">
    <property type="entry name" value="DD-peptidase/beta-lactamase superfamily"/>
    <property type="match status" value="1"/>
</dbReference>
<dbReference type="RefSeq" id="WP_019463042.1">
    <property type="nucleotide sequence ID" value="NZ_AP031462.1"/>
</dbReference>
<dbReference type="EC" id="3.4.16.4" evidence="2"/>
<evidence type="ECO:0000313" key="3">
    <source>
        <dbReference type="Proteomes" id="UP000254919"/>
    </source>
</evidence>
<feature type="domain" description="Beta-lactamase-related" evidence="1">
    <location>
        <begin position="78"/>
        <end position="324"/>
    </location>
</feature>
<dbReference type="Pfam" id="PF00144">
    <property type="entry name" value="Beta-lactamase"/>
    <property type="match status" value="1"/>
</dbReference>
<reference evidence="2 3" key="1">
    <citation type="submission" date="2018-06" db="EMBL/GenBank/DDBJ databases">
        <authorList>
            <consortium name="Pathogen Informatics"/>
            <person name="Doyle S."/>
        </authorList>
    </citation>
    <scope>NUCLEOTIDE SEQUENCE [LARGE SCALE GENOMIC DNA]</scope>
    <source>
        <strain evidence="2 3">NCTC13291</strain>
    </source>
</reference>
<protein>
    <submittedName>
        <fullName evidence="2">D-alanyl-D-alanine carboxypeptidase</fullName>
        <ecNumber evidence="2">3.4.16.4</ecNumber>
    </submittedName>
</protein>
<evidence type="ECO:0000313" key="2">
    <source>
        <dbReference type="EMBL" id="SUE39482.1"/>
    </source>
</evidence>
<dbReference type="GeneID" id="99632365"/>
<organism evidence="2 3">
    <name type="scientific">Roseomonas mucosa</name>
    <dbReference type="NCBI Taxonomy" id="207340"/>
    <lineage>
        <taxon>Bacteria</taxon>
        <taxon>Pseudomonadati</taxon>
        <taxon>Pseudomonadota</taxon>
        <taxon>Alphaproteobacteria</taxon>
        <taxon>Acetobacterales</taxon>
        <taxon>Roseomonadaceae</taxon>
        <taxon>Roseomonas</taxon>
    </lineage>
</organism>
<dbReference type="AlphaFoldDB" id="A0A379N0K6"/>
<dbReference type="SUPFAM" id="SSF56601">
    <property type="entry name" value="beta-lactamase/transpeptidase-like"/>
    <property type="match status" value="1"/>
</dbReference>
<dbReference type="EMBL" id="UGVN01000001">
    <property type="protein sequence ID" value="SUE39482.1"/>
    <property type="molecule type" value="Genomic_DNA"/>
</dbReference>
<keyword evidence="2" id="KW-0645">Protease</keyword>
<dbReference type="InterPro" id="IPR050789">
    <property type="entry name" value="Diverse_Enzym_Activities"/>
</dbReference>
<proteinExistence type="predicted"/>
<name>A0A379N0K6_9PROT</name>
<dbReference type="Proteomes" id="UP000254919">
    <property type="component" value="Unassembled WGS sequence"/>
</dbReference>
<keyword evidence="2" id="KW-0121">Carboxypeptidase</keyword>
<dbReference type="GO" id="GO:0009002">
    <property type="term" value="F:serine-type D-Ala-D-Ala carboxypeptidase activity"/>
    <property type="evidence" value="ECO:0007669"/>
    <property type="project" value="UniProtKB-EC"/>
</dbReference>